<dbReference type="RefSeq" id="WP_131559100.1">
    <property type="nucleotide sequence ID" value="NZ_SJSN01000008.1"/>
</dbReference>
<dbReference type="GO" id="GO:0034220">
    <property type="term" value="P:monoatomic ion transmembrane transport"/>
    <property type="evidence" value="ECO:0007669"/>
    <property type="project" value="UniProtKB-KW"/>
</dbReference>
<dbReference type="AlphaFoldDB" id="A0A4R0P4H4"/>
<dbReference type="EMBL" id="SJSN01000008">
    <property type="protein sequence ID" value="TCD08604.1"/>
    <property type="molecule type" value="Genomic_DNA"/>
</dbReference>
<feature type="transmembrane region" description="Helical" evidence="1">
    <location>
        <begin position="377"/>
        <end position="396"/>
    </location>
</feature>
<dbReference type="SUPFAM" id="SSF81324">
    <property type="entry name" value="Voltage-gated potassium channels"/>
    <property type="match status" value="1"/>
</dbReference>
<dbReference type="OrthoDB" id="9799090at2"/>
<organism evidence="3 4">
    <name type="scientific">Pedobacter frigidisoli</name>
    <dbReference type="NCBI Taxonomy" id="2530455"/>
    <lineage>
        <taxon>Bacteria</taxon>
        <taxon>Pseudomonadati</taxon>
        <taxon>Bacteroidota</taxon>
        <taxon>Sphingobacteriia</taxon>
        <taxon>Sphingobacteriales</taxon>
        <taxon>Sphingobacteriaceae</taxon>
        <taxon>Pedobacter</taxon>
    </lineage>
</organism>
<keyword evidence="3" id="KW-0406">Ion transport</keyword>
<evidence type="ECO:0000259" key="2">
    <source>
        <dbReference type="Pfam" id="PF07885"/>
    </source>
</evidence>
<evidence type="ECO:0000313" key="4">
    <source>
        <dbReference type="Proteomes" id="UP000291485"/>
    </source>
</evidence>
<proteinExistence type="predicted"/>
<protein>
    <submittedName>
        <fullName evidence="3">Two pore domain potassium channel family protein</fullName>
    </submittedName>
</protein>
<keyword evidence="1" id="KW-0812">Transmembrane</keyword>
<feature type="transmembrane region" description="Helical" evidence="1">
    <location>
        <begin position="432"/>
        <end position="456"/>
    </location>
</feature>
<keyword evidence="1" id="KW-0472">Membrane</keyword>
<accession>A0A4R0P4H4</accession>
<feature type="domain" description="Potassium channel" evidence="2">
    <location>
        <begin position="383"/>
        <end position="456"/>
    </location>
</feature>
<gene>
    <name evidence="3" type="ORF">EZ449_12250</name>
</gene>
<name>A0A4R0P4H4_9SPHI</name>
<reference evidence="3 4" key="1">
    <citation type="submission" date="2019-02" db="EMBL/GenBank/DDBJ databases">
        <title>Pedobacter sp. RP-3-11 sp. nov., isolated from Arctic soil.</title>
        <authorList>
            <person name="Dahal R.H."/>
        </authorList>
    </citation>
    <scope>NUCLEOTIDE SEQUENCE [LARGE SCALE GENOMIC DNA]</scope>
    <source>
        <strain evidence="3 4">RP-3-11</strain>
    </source>
</reference>
<dbReference type="InterPro" id="IPR013099">
    <property type="entry name" value="K_chnl_dom"/>
</dbReference>
<dbReference type="Pfam" id="PF07885">
    <property type="entry name" value="Ion_trans_2"/>
    <property type="match status" value="1"/>
</dbReference>
<dbReference type="Gene3D" id="1.10.287.70">
    <property type="match status" value="1"/>
</dbReference>
<sequence>MAKTYEELQKEIDEKFEHENEEKYLAILAKTNPTIDELWLLPEERFQEWRSKNDYPRLIQSFNENKPNFLRWKNEFGLTDEELASCRFSEFLRQADFKPTETCLYYMEQTFDGKKRKIVAHADLSKKPAMFPKQGEAYITIKTFLSYEDWCHKHKLKFDLFNITQRQAPEHKMERVWLDTGFELLKMGGSRPPINGFGVLLRGKHLDFVNVCGLELTGTIYSGQEGNLNFSYCAVDNLKCNNLKESPGPFFFNCTLENLSIENSTINSWSFWQCDLQGDIKDSKLQNVRIYGGTFNPYIKETKFTNVTATHQGTRHEYFGQAYILLKKAYYDQGDDDLAGEYYIREKEYEREKSKGWNYFTKSLSYYYWGYGKKPQYVIYFAIATIIICAGLYLTNPSNIHPVKQEKSILDMLYFSTVTFTTLGYGDMSPMGWLRLVALTEAFSGALTIGFLVAGFSRSKY</sequence>
<comment type="caution">
    <text evidence="3">The sequence shown here is derived from an EMBL/GenBank/DDBJ whole genome shotgun (WGS) entry which is preliminary data.</text>
</comment>
<dbReference type="Proteomes" id="UP000291485">
    <property type="component" value="Unassembled WGS sequence"/>
</dbReference>
<evidence type="ECO:0000313" key="3">
    <source>
        <dbReference type="EMBL" id="TCD08604.1"/>
    </source>
</evidence>
<keyword evidence="3" id="KW-0813">Transport</keyword>
<keyword evidence="3" id="KW-0407">Ion channel</keyword>
<keyword evidence="4" id="KW-1185">Reference proteome</keyword>
<evidence type="ECO:0000256" key="1">
    <source>
        <dbReference type="SAM" id="Phobius"/>
    </source>
</evidence>
<keyword evidence="1" id="KW-1133">Transmembrane helix</keyword>
<feature type="transmembrane region" description="Helical" evidence="1">
    <location>
        <begin position="408"/>
        <end position="426"/>
    </location>
</feature>